<dbReference type="EMBL" id="QGNW01000953">
    <property type="protein sequence ID" value="RVW58419.1"/>
    <property type="molecule type" value="Genomic_DNA"/>
</dbReference>
<reference evidence="2 3" key="1">
    <citation type="journal article" date="2018" name="PLoS Genet.">
        <title>Population sequencing reveals clonal diversity and ancestral inbreeding in the grapevine cultivar Chardonnay.</title>
        <authorList>
            <person name="Roach M.J."/>
            <person name="Johnson D.L."/>
            <person name="Bohlmann J."/>
            <person name="van Vuuren H.J."/>
            <person name="Jones S.J."/>
            <person name="Pretorius I.S."/>
            <person name="Schmidt S.A."/>
            <person name="Borneman A.R."/>
        </authorList>
    </citation>
    <scope>NUCLEOTIDE SEQUENCE [LARGE SCALE GENOMIC DNA]</scope>
    <source>
        <strain evidence="3">cv. Chardonnay</strain>
        <tissue evidence="2">Leaf</tissue>
    </source>
</reference>
<evidence type="ECO:0000313" key="2">
    <source>
        <dbReference type="EMBL" id="RVW58419.1"/>
    </source>
</evidence>
<dbReference type="AlphaFoldDB" id="A0A438FEK7"/>
<name>A0A438FEK7_VITVI</name>
<gene>
    <name evidence="2" type="ORF">CK203_109021</name>
</gene>
<feature type="region of interest" description="Disordered" evidence="1">
    <location>
        <begin position="139"/>
        <end position="168"/>
    </location>
</feature>
<sequence length="262" mass="29355">MRKIWPSEENCIKPWEHHFARRFSSWCEIWPFRTMKTHLAKFHKMQSHGNFSHLEVISYELLEGEVFNSKFCINPLEPISMAIERISEGYFFGPHHLIIAALLYFEEKVHQKKLLRADAIPLLFPRLLCQILEHLGYPGAPAGPEHPEQPEEPVDIPSNTQPPAPVVASSEPILEVPPSAPQATPQPPPVIPPILEPFPSAEPRIAIPIIKYRGLCHTFQALATSQADDSSSCSSGANYCHSGPAHYLHEADSASSRSYISS</sequence>
<dbReference type="Proteomes" id="UP000288805">
    <property type="component" value="Unassembled WGS sequence"/>
</dbReference>
<evidence type="ECO:0000313" key="3">
    <source>
        <dbReference type="Proteomes" id="UP000288805"/>
    </source>
</evidence>
<evidence type="ECO:0000256" key="1">
    <source>
        <dbReference type="SAM" id="MobiDB-lite"/>
    </source>
</evidence>
<protein>
    <submittedName>
        <fullName evidence="2">Uncharacterized protein</fullName>
    </submittedName>
</protein>
<organism evidence="2 3">
    <name type="scientific">Vitis vinifera</name>
    <name type="common">Grape</name>
    <dbReference type="NCBI Taxonomy" id="29760"/>
    <lineage>
        <taxon>Eukaryota</taxon>
        <taxon>Viridiplantae</taxon>
        <taxon>Streptophyta</taxon>
        <taxon>Embryophyta</taxon>
        <taxon>Tracheophyta</taxon>
        <taxon>Spermatophyta</taxon>
        <taxon>Magnoliopsida</taxon>
        <taxon>eudicotyledons</taxon>
        <taxon>Gunneridae</taxon>
        <taxon>Pentapetalae</taxon>
        <taxon>rosids</taxon>
        <taxon>Vitales</taxon>
        <taxon>Vitaceae</taxon>
        <taxon>Viteae</taxon>
        <taxon>Vitis</taxon>
    </lineage>
</organism>
<comment type="caution">
    <text evidence="2">The sequence shown here is derived from an EMBL/GenBank/DDBJ whole genome shotgun (WGS) entry which is preliminary data.</text>
</comment>
<proteinExistence type="predicted"/>
<accession>A0A438FEK7</accession>